<name>A0A067LHU5_JATCU</name>
<keyword evidence="1" id="KW-0560">Oxidoreductase</keyword>
<dbReference type="SUPFAM" id="SSF51735">
    <property type="entry name" value="NAD(P)-binding Rossmann-fold domains"/>
    <property type="match status" value="1"/>
</dbReference>
<dbReference type="Proteomes" id="UP000027138">
    <property type="component" value="Unassembled WGS sequence"/>
</dbReference>
<feature type="domain" description="Enoyl reductase (ER)" evidence="2">
    <location>
        <begin position="23"/>
        <end position="345"/>
    </location>
</feature>
<evidence type="ECO:0000259" key="2">
    <source>
        <dbReference type="SMART" id="SM00829"/>
    </source>
</evidence>
<evidence type="ECO:0000256" key="1">
    <source>
        <dbReference type="ARBA" id="ARBA00023002"/>
    </source>
</evidence>
<gene>
    <name evidence="3" type="ORF">JCGZ_05632</name>
</gene>
<dbReference type="InterPro" id="IPR036291">
    <property type="entry name" value="NAD(P)-bd_dom_sf"/>
</dbReference>
<dbReference type="PANTHER" id="PTHR43205:SF79">
    <property type="entry name" value="ENOYL REDUCTASE (ER) DOMAIN-CONTAINING PROTEIN"/>
    <property type="match status" value="1"/>
</dbReference>
<dbReference type="SMART" id="SM00829">
    <property type="entry name" value="PKS_ER"/>
    <property type="match status" value="1"/>
</dbReference>
<dbReference type="Pfam" id="PF00107">
    <property type="entry name" value="ADH_zinc_N"/>
    <property type="match status" value="1"/>
</dbReference>
<dbReference type="EMBL" id="KK914256">
    <property type="protein sequence ID" value="KDP44165.1"/>
    <property type="molecule type" value="Genomic_DNA"/>
</dbReference>
<dbReference type="SUPFAM" id="SSF50129">
    <property type="entry name" value="GroES-like"/>
    <property type="match status" value="1"/>
</dbReference>
<keyword evidence="4" id="KW-1185">Reference proteome</keyword>
<dbReference type="Pfam" id="PF16884">
    <property type="entry name" value="ADH_N_2"/>
    <property type="match status" value="1"/>
</dbReference>
<dbReference type="Gene3D" id="3.90.180.10">
    <property type="entry name" value="Medium-chain alcohol dehydrogenases, catalytic domain"/>
    <property type="match status" value="1"/>
</dbReference>
<organism evidence="3 4">
    <name type="scientific">Jatropha curcas</name>
    <name type="common">Barbados nut</name>
    <dbReference type="NCBI Taxonomy" id="180498"/>
    <lineage>
        <taxon>Eukaryota</taxon>
        <taxon>Viridiplantae</taxon>
        <taxon>Streptophyta</taxon>
        <taxon>Embryophyta</taxon>
        <taxon>Tracheophyta</taxon>
        <taxon>Spermatophyta</taxon>
        <taxon>Magnoliopsida</taxon>
        <taxon>eudicotyledons</taxon>
        <taxon>Gunneridae</taxon>
        <taxon>Pentapetalae</taxon>
        <taxon>rosids</taxon>
        <taxon>fabids</taxon>
        <taxon>Malpighiales</taxon>
        <taxon>Euphorbiaceae</taxon>
        <taxon>Crotonoideae</taxon>
        <taxon>Jatropheae</taxon>
        <taxon>Jatropha</taxon>
    </lineage>
</organism>
<proteinExistence type="predicted"/>
<evidence type="ECO:0000313" key="3">
    <source>
        <dbReference type="EMBL" id="KDP44165.1"/>
    </source>
</evidence>
<sequence length="350" mass="38523">MAFSGEEVSNKQVCLKDNSASPKESDMYVTTASIKLKVPPAESNGVLIKNLYLSCDPFMRLLMTKFDDPNGTRGFTPYAPGAPLIGFGVGRVVDSKNSDFKEGDLVWGLTKWEEYSLITEPESLFKIHNIDVPLSYYAGILGMPGITAYGGFNKVSSPKKGDRVFVSAALGSVGQIAGQFAKLMGCYVVGSAGSQEKVDLLKSKLGFDDAFNYKEEEDLDAALRRCFPEGIDIYFDNVGGKMLDAVLLNMRVHGRIAGCGMMSQYNLDKPEGVYNLASLIQKRVRYEGFSAVDYYSKYSEFLDFVLPYIREKKITYAEDFVEGLEKGPAAILGLYSGRNVGKQIVVVSRE</sequence>
<dbReference type="FunFam" id="3.40.50.720:FF:000121">
    <property type="entry name" value="Prostaglandin reductase 2"/>
    <property type="match status" value="1"/>
</dbReference>
<dbReference type="InterPro" id="IPR011032">
    <property type="entry name" value="GroES-like_sf"/>
</dbReference>
<dbReference type="AlphaFoldDB" id="A0A067LHU5"/>
<dbReference type="InterPro" id="IPR020843">
    <property type="entry name" value="ER"/>
</dbReference>
<dbReference type="InterPro" id="IPR013149">
    <property type="entry name" value="ADH-like_C"/>
</dbReference>
<dbReference type="GO" id="GO:0032440">
    <property type="term" value="F:2-alkenal reductase [NAD(P)H] activity"/>
    <property type="evidence" value="ECO:0007669"/>
    <property type="project" value="TreeGrafter"/>
</dbReference>
<accession>A0A067LHU5</accession>
<dbReference type="Gene3D" id="3.40.50.720">
    <property type="entry name" value="NAD(P)-binding Rossmann-like Domain"/>
    <property type="match status" value="1"/>
</dbReference>
<dbReference type="OrthoDB" id="809632at2759"/>
<dbReference type="CDD" id="cd08295">
    <property type="entry name" value="double_bond_reductase_like"/>
    <property type="match status" value="1"/>
</dbReference>
<reference evidence="3 4" key="1">
    <citation type="journal article" date="2014" name="PLoS ONE">
        <title>Global Analysis of Gene Expression Profiles in Physic Nut (Jatropha curcas L.) Seedlings Exposed to Salt Stress.</title>
        <authorList>
            <person name="Zhang L."/>
            <person name="Zhang C."/>
            <person name="Wu P."/>
            <person name="Chen Y."/>
            <person name="Li M."/>
            <person name="Jiang H."/>
            <person name="Wu G."/>
        </authorList>
    </citation>
    <scope>NUCLEOTIDE SEQUENCE [LARGE SCALE GENOMIC DNA]</scope>
    <source>
        <strain evidence="4">cv. GZQX0401</strain>
        <tissue evidence="3">Young leaves</tissue>
    </source>
</reference>
<protein>
    <recommendedName>
        <fullName evidence="2">Enoyl reductase (ER) domain-containing protein</fullName>
    </recommendedName>
</protein>
<dbReference type="InterPro" id="IPR041694">
    <property type="entry name" value="ADH_N_2"/>
</dbReference>
<dbReference type="KEGG" id="jcu:105628188"/>
<dbReference type="PANTHER" id="PTHR43205">
    <property type="entry name" value="PROSTAGLANDIN REDUCTASE"/>
    <property type="match status" value="1"/>
</dbReference>
<dbReference type="InterPro" id="IPR045010">
    <property type="entry name" value="MDR_fam"/>
</dbReference>
<evidence type="ECO:0000313" key="4">
    <source>
        <dbReference type="Proteomes" id="UP000027138"/>
    </source>
</evidence>